<dbReference type="InterPro" id="IPR021294">
    <property type="entry name" value="DUF2866"/>
</dbReference>
<organism evidence="1 2">
    <name type="scientific">Caballeronia calidae</name>
    <dbReference type="NCBI Taxonomy" id="1777139"/>
    <lineage>
        <taxon>Bacteria</taxon>
        <taxon>Pseudomonadati</taxon>
        <taxon>Pseudomonadota</taxon>
        <taxon>Betaproteobacteria</taxon>
        <taxon>Burkholderiales</taxon>
        <taxon>Burkholderiaceae</taxon>
        <taxon>Caballeronia</taxon>
    </lineage>
</organism>
<protein>
    <submittedName>
        <fullName evidence="1">Uncharacterized protein</fullName>
    </submittedName>
</protein>
<dbReference type="RefSeq" id="WP_062603564.1">
    <property type="nucleotide sequence ID" value="NZ_FCOX02000005.1"/>
</dbReference>
<evidence type="ECO:0000313" key="1">
    <source>
        <dbReference type="EMBL" id="SAK54676.1"/>
    </source>
</evidence>
<proteinExistence type="predicted"/>
<dbReference type="Proteomes" id="UP000071859">
    <property type="component" value="Unassembled WGS sequence"/>
</dbReference>
<accession>A0A158AAP2</accession>
<evidence type="ECO:0000313" key="2">
    <source>
        <dbReference type="Proteomes" id="UP000071859"/>
    </source>
</evidence>
<reference evidence="1" key="1">
    <citation type="submission" date="2016-01" db="EMBL/GenBank/DDBJ databases">
        <authorList>
            <person name="Peeters C."/>
        </authorList>
    </citation>
    <scope>NUCLEOTIDE SEQUENCE</scope>
    <source>
        <strain evidence="1">LMG 29321</strain>
    </source>
</reference>
<dbReference type="Pfam" id="PF11065">
    <property type="entry name" value="DUF2866"/>
    <property type="match status" value="1"/>
</dbReference>
<gene>
    <name evidence="1" type="ORF">AWB78_01406</name>
</gene>
<name>A0A158AAP2_9BURK</name>
<keyword evidence="2" id="KW-1185">Reference proteome</keyword>
<comment type="caution">
    <text evidence="1">The sequence shown here is derived from an EMBL/GenBank/DDBJ whole genome shotgun (WGS) entry which is preliminary data.</text>
</comment>
<dbReference type="AlphaFoldDB" id="A0A158AAP2"/>
<dbReference type="EMBL" id="FCOX02000005">
    <property type="protein sequence ID" value="SAK54676.1"/>
    <property type="molecule type" value="Genomic_DNA"/>
</dbReference>
<sequence>MSANTAARRSFANLAPTMRKQYALTLRECRLSLPVEPPWGAAYRMLEWVLKTDPRVQRRVFPADCTASQIADALRSHVPGRRYGPRDDDD</sequence>
<dbReference type="OrthoDB" id="9010773at2"/>